<dbReference type="OrthoDB" id="6197886at2"/>
<evidence type="ECO:0000313" key="3">
    <source>
        <dbReference type="Proteomes" id="UP000196573"/>
    </source>
</evidence>
<proteinExistence type="predicted"/>
<reference evidence="2 3" key="1">
    <citation type="submission" date="2017-03" db="EMBL/GenBank/DDBJ databases">
        <authorList>
            <person name="Afonso C.L."/>
            <person name="Miller P.J."/>
            <person name="Scott M.A."/>
            <person name="Spackman E."/>
            <person name="Goraichik I."/>
            <person name="Dimitrov K.M."/>
            <person name="Suarez D.L."/>
            <person name="Swayne D.E."/>
        </authorList>
    </citation>
    <scope>NUCLEOTIDE SEQUENCE [LARGE SCALE GENOMIC DNA]</scope>
    <source>
        <strain evidence="2">SB41UT1</strain>
    </source>
</reference>
<accession>A0A1X7AN07</accession>
<gene>
    <name evidence="2" type="ORF">EHSB41UT_03268</name>
</gene>
<dbReference type="Proteomes" id="UP000196573">
    <property type="component" value="Unassembled WGS sequence"/>
</dbReference>
<evidence type="ECO:0000313" key="2">
    <source>
        <dbReference type="EMBL" id="SMA49448.1"/>
    </source>
</evidence>
<organism evidence="2 3">
    <name type="scientific">Parendozoicomonas haliclonae</name>
    <dbReference type="NCBI Taxonomy" id="1960125"/>
    <lineage>
        <taxon>Bacteria</taxon>
        <taxon>Pseudomonadati</taxon>
        <taxon>Pseudomonadota</taxon>
        <taxon>Gammaproteobacteria</taxon>
        <taxon>Oceanospirillales</taxon>
        <taxon>Endozoicomonadaceae</taxon>
        <taxon>Parendozoicomonas</taxon>
    </lineage>
</organism>
<name>A0A1X7AN07_9GAMM</name>
<evidence type="ECO:0000256" key="1">
    <source>
        <dbReference type="SAM" id="MobiDB-lite"/>
    </source>
</evidence>
<dbReference type="RefSeq" id="WP_087111776.1">
    <property type="nucleotide sequence ID" value="NZ_CBCSCN010000007.1"/>
</dbReference>
<dbReference type="EMBL" id="FWPT01000007">
    <property type="protein sequence ID" value="SMA49448.1"/>
    <property type="molecule type" value="Genomic_DNA"/>
</dbReference>
<feature type="region of interest" description="Disordered" evidence="1">
    <location>
        <begin position="65"/>
        <end position="102"/>
    </location>
</feature>
<dbReference type="AlphaFoldDB" id="A0A1X7AN07"/>
<keyword evidence="3" id="KW-1185">Reference proteome</keyword>
<protein>
    <submittedName>
        <fullName evidence="2">Uncharacterized protein</fullName>
    </submittedName>
</protein>
<sequence>MATNGASARQWLAEHGQQKSADELQRIRNAIATKLEALSEDHPDEDGLLEALDVMDEWINNGGQPVAPAALGSNDAPAAEPMFDSSPLTPDLQPSEELSPAEKRARFQALLKTGHIPAGD</sequence>